<accession>A0A0R2CYB2</accession>
<sequence>MLQLKSGYTLPHNKRDFNGKNRATLADWQQKRAVSSGCPVFHFHGGIIAD</sequence>
<dbReference type="EMBL" id="AYYI01000087">
    <property type="protein sequence ID" value="KRM94676.1"/>
    <property type="molecule type" value="Genomic_DNA"/>
</dbReference>
<dbReference type="AlphaFoldDB" id="A0A0R2CYB2"/>
<name>A0A0R2CYB2_9LACO</name>
<evidence type="ECO:0000313" key="1">
    <source>
        <dbReference type="EMBL" id="KRM94676.1"/>
    </source>
</evidence>
<comment type="caution">
    <text evidence="1">The sequence shown here is derived from an EMBL/GenBank/DDBJ whole genome shotgun (WGS) entry which is preliminary data.</text>
</comment>
<reference evidence="1 2" key="1">
    <citation type="journal article" date="2015" name="Genome Announc.">
        <title>Expanding the biotechnology potential of lactobacilli through comparative genomics of 213 strains and associated genera.</title>
        <authorList>
            <person name="Sun Z."/>
            <person name="Harris H.M."/>
            <person name="McCann A."/>
            <person name="Guo C."/>
            <person name="Argimon S."/>
            <person name="Zhang W."/>
            <person name="Yang X."/>
            <person name="Jeffery I.B."/>
            <person name="Cooney J.C."/>
            <person name="Kagawa T.F."/>
            <person name="Liu W."/>
            <person name="Song Y."/>
            <person name="Salvetti E."/>
            <person name="Wrobel A."/>
            <person name="Rasinkangas P."/>
            <person name="Parkhill J."/>
            <person name="Rea M.C."/>
            <person name="O'Sullivan O."/>
            <person name="Ritari J."/>
            <person name="Douillard F.P."/>
            <person name="Paul Ross R."/>
            <person name="Yang R."/>
            <person name="Briner A.E."/>
            <person name="Felis G.E."/>
            <person name="de Vos W.M."/>
            <person name="Barrangou R."/>
            <person name="Klaenhammer T.R."/>
            <person name="Caufield P.W."/>
            <person name="Cui Y."/>
            <person name="Zhang H."/>
            <person name="O'Toole P.W."/>
        </authorList>
    </citation>
    <scope>NUCLEOTIDE SEQUENCE [LARGE SCALE GENOMIC DNA]</scope>
    <source>
        <strain evidence="1 2">DSM 20253</strain>
    </source>
</reference>
<gene>
    <name evidence="1" type="ORF">FC24_GL000242</name>
</gene>
<evidence type="ECO:0000313" key="2">
    <source>
        <dbReference type="Proteomes" id="UP000051638"/>
    </source>
</evidence>
<dbReference type="Proteomes" id="UP000051638">
    <property type="component" value="Unassembled WGS sequence"/>
</dbReference>
<keyword evidence="2" id="KW-1185">Reference proteome</keyword>
<protein>
    <submittedName>
        <fullName evidence="1">Uncharacterized protein</fullName>
    </submittedName>
</protein>
<proteinExistence type="predicted"/>
<dbReference type="STRING" id="1423796.FC24_GL000242"/>
<organism evidence="1 2">
    <name type="scientific">Loigolactobacillus rennini DSM 20253</name>
    <dbReference type="NCBI Taxonomy" id="1423796"/>
    <lineage>
        <taxon>Bacteria</taxon>
        <taxon>Bacillati</taxon>
        <taxon>Bacillota</taxon>
        <taxon>Bacilli</taxon>
        <taxon>Lactobacillales</taxon>
        <taxon>Lactobacillaceae</taxon>
        <taxon>Loigolactobacillus</taxon>
    </lineage>
</organism>